<reference evidence="1 2" key="1">
    <citation type="journal article" date="2023" name="Science">
        <title>Complex scaffold remodeling in plant triterpene biosynthesis.</title>
        <authorList>
            <person name="De La Pena R."/>
            <person name="Hodgson H."/>
            <person name="Liu J.C."/>
            <person name="Stephenson M.J."/>
            <person name="Martin A.C."/>
            <person name="Owen C."/>
            <person name="Harkess A."/>
            <person name="Leebens-Mack J."/>
            <person name="Jimenez L.E."/>
            <person name="Osbourn A."/>
            <person name="Sattely E.S."/>
        </authorList>
    </citation>
    <scope>NUCLEOTIDE SEQUENCE [LARGE SCALE GENOMIC DNA]</scope>
    <source>
        <strain evidence="2">cv. JPN11</strain>
        <tissue evidence="1">Leaf</tissue>
    </source>
</reference>
<evidence type="ECO:0000313" key="2">
    <source>
        <dbReference type="Proteomes" id="UP001164539"/>
    </source>
</evidence>
<protein>
    <submittedName>
        <fullName evidence="1">Vinorine synthase-like</fullName>
    </submittedName>
</protein>
<dbReference type="EMBL" id="CM051404">
    <property type="protein sequence ID" value="KAJ4705930.1"/>
    <property type="molecule type" value="Genomic_DNA"/>
</dbReference>
<sequence length="743" mass="82223">MTKAFQVQVTARETVTPSCPTPHHLRNFKLSFLDQISPPEYAAIVLFYAVNGDTDHHRNVFTSDQISQRLKSSLSEALTKFYPFAGKIKDHVSIECSDDGVEYVEARSNCLLFEFLQEPDQELLREFLPISMESPQAATAPLLIVQATFFKCGGVAIGICTSHKLVDGCSVSIFVKSWAATALDSVEVVLPEYVTESVFPPDESLLHGPHVDASGVGYVTKRFVFDASKIAELRAKVASASVPKPTRIEALTALIWKCAMTVSRSNRGFSRLSMISQAMNLRRMVVPPLPDNSVGNIVGADTMTGTLQVKKVAREAIIPSYPTPHHLRNFKLSFLDQISPAEYTGTVLFYTVNGDTDHHDAVNADKISQRLKSSLSENLTKFYPFAGKIKDHVSIECNDDGVEYVEAQANCLLSEFLQEPDQKLLREFLPIQIESPKASTGPLILVQATFFKCEGVAIGICTSHKLMDGSTISIFINSWAATAFGAGEAVVPEYVVESFFPPDESLVPRPHVDVLPVGYVTKRFVFDASKIGELRAKVASASVPKPTRVEAVTALIWKCNMTVSRSNRGFSRLSLLVHAMNLRGMIVPSLPDNSVGNVVGYFSAQTRENEIELQDLVCLLRKGKEEFSKKGLETMLEYKSIEIIPELKDKNKQDQIDFYIYSSWSGFPLYEANFGWGKPIWVSMPDYTHKKIIMLLGTKDGEGIEALVTLSAEDMALFEREQELLAFATYNPAVLLHTANGSQ</sequence>
<gene>
    <name evidence="1" type="ORF">OWV82_019652</name>
</gene>
<comment type="caution">
    <text evidence="1">The sequence shown here is derived from an EMBL/GenBank/DDBJ whole genome shotgun (WGS) entry which is preliminary data.</text>
</comment>
<keyword evidence="2" id="KW-1185">Reference proteome</keyword>
<evidence type="ECO:0000313" key="1">
    <source>
        <dbReference type="EMBL" id="KAJ4705930.1"/>
    </source>
</evidence>
<dbReference type="Proteomes" id="UP001164539">
    <property type="component" value="Chromosome 11"/>
</dbReference>
<accession>A0ACC1X6W9</accession>
<organism evidence="1 2">
    <name type="scientific">Melia azedarach</name>
    <name type="common">Chinaberry tree</name>
    <dbReference type="NCBI Taxonomy" id="155640"/>
    <lineage>
        <taxon>Eukaryota</taxon>
        <taxon>Viridiplantae</taxon>
        <taxon>Streptophyta</taxon>
        <taxon>Embryophyta</taxon>
        <taxon>Tracheophyta</taxon>
        <taxon>Spermatophyta</taxon>
        <taxon>Magnoliopsida</taxon>
        <taxon>eudicotyledons</taxon>
        <taxon>Gunneridae</taxon>
        <taxon>Pentapetalae</taxon>
        <taxon>rosids</taxon>
        <taxon>malvids</taxon>
        <taxon>Sapindales</taxon>
        <taxon>Meliaceae</taxon>
        <taxon>Melia</taxon>
    </lineage>
</organism>
<proteinExistence type="predicted"/>
<name>A0ACC1X6W9_MELAZ</name>